<protein>
    <submittedName>
        <fullName evidence="5">GPP34 family phosphoprotein</fullName>
    </submittedName>
</protein>
<gene>
    <name evidence="5" type="ORF">H9771_05070</name>
</gene>
<dbReference type="AlphaFoldDB" id="A0A9D2MF50"/>
<dbReference type="Pfam" id="PF05719">
    <property type="entry name" value="GPP34"/>
    <property type="match status" value="1"/>
</dbReference>
<evidence type="ECO:0000256" key="3">
    <source>
        <dbReference type="ARBA" id="ARBA00023121"/>
    </source>
</evidence>
<keyword evidence="4" id="KW-0472">Membrane</keyword>
<reference evidence="5" key="2">
    <citation type="submission" date="2021-04" db="EMBL/GenBank/DDBJ databases">
        <authorList>
            <person name="Gilroy R."/>
        </authorList>
    </citation>
    <scope>NUCLEOTIDE SEQUENCE</scope>
    <source>
        <strain evidence="5">ChiHjej9B8-13557</strain>
    </source>
</reference>
<name>A0A9D2MF50_9FIRM</name>
<comment type="caution">
    <text evidence="5">The sequence shown here is derived from an EMBL/GenBank/DDBJ whole genome shotgun (WGS) entry which is preliminary data.</text>
</comment>
<comment type="subcellular location">
    <subcellularLocation>
        <location evidence="1">Golgi apparatus membrane</location>
        <topology evidence="1">Peripheral membrane protein</topology>
        <orientation evidence="1">Cytoplasmic side</orientation>
    </subcellularLocation>
</comment>
<evidence type="ECO:0000256" key="1">
    <source>
        <dbReference type="ARBA" id="ARBA00004255"/>
    </source>
</evidence>
<dbReference type="InterPro" id="IPR038261">
    <property type="entry name" value="GPP34-like_sf"/>
</dbReference>
<dbReference type="Proteomes" id="UP000824211">
    <property type="component" value="Unassembled WGS sequence"/>
</dbReference>
<keyword evidence="3" id="KW-0446">Lipid-binding</keyword>
<organism evidence="5 6">
    <name type="scientific">Candidatus Faecalibacterium faecipullorum</name>
    <dbReference type="NCBI Taxonomy" id="2838578"/>
    <lineage>
        <taxon>Bacteria</taxon>
        <taxon>Bacillati</taxon>
        <taxon>Bacillota</taxon>
        <taxon>Clostridia</taxon>
        <taxon>Eubacteriales</taxon>
        <taxon>Oscillospiraceae</taxon>
        <taxon>Faecalibacterium</taxon>
    </lineage>
</organism>
<dbReference type="GO" id="GO:0070273">
    <property type="term" value="F:phosphatidylinositol-4-phosphate binding"/>
    <property type="evidence" value="ECO:0007669"/>
    <property type="project" value="InterPro"/>
</dbReference>
<keyword evidence="2" id="KW-0333">Golgi apparatus</keyword>
<evidence type="ECO:0000256" key="4">
    <source>
        <dbReference type="ARBA" id="ARBA00023136"/>
    </source>
</evidence>
<sequence>MKDLSVVQKYMLCALGDRGTFPLMSSDDRVLCLVAAGLLELEMEGSIAVDGKKVTAAGKLPAGRGYLAPLYDFIVEKQPVKLHAVVDAYGLSFSFSDKRLNELREAVGQSLVEAKAAEPCKAGLLGRQTGYQPVPEAVRSVVEEMRAELLEEGPVCDDTVALVVLLEQAKCLKQYFSEFERKAVRQKIKALVQSPEGKMVGDMMTYFELFWATRGAGAAGGAG</sequence>
<accession>A0A9D2MF50</accession>
<dbReference type="Gene3D" id="1.10.3630.10">
    <property type="entry name" value="yeast vps74-n-term truncation variant domain like"/>
    <property type="match status" value="1"/>
</dbReference>
<dbReference type="InterPro" id="IPR008628">
    <property type="entry name" value="GPP34-like"/>
</dbReference>
<evidence type="ECO:0000313" key="5">
    <source>
        <dbReference type="EMBL" id="HJB59015.1"/>
    </source>
</evidence>
<proteinExistence type="predicted"/>
<dbReference type="EMBL" id="DWXX01000089">
    <property type="protein sequence ID" value="HJB59015.1"/>
    <property type="molecule type" value="Genomic_DNA"/>
</dbReference>
<dbReference type="GO" id="GO:0012505">
    <property type="term" value="C:endomembrane system"/>
    <property type="evidence" value="ECO:0007669"/>
    <property type="project" value="UniProtKB-ARBA"/>
</dbReference>
<dbReference type="GO" id="GO:0005737">
    <property type="term" value="C:cytoplasm"/>
    <property type="evidence" value="ECO:0007669"/>
    <property type="project" value="UniProtKB-ARBA"/>
</dbReference>
<reference evidence="5" key="1">
    <citation type="journal article" date="2021" name="PeerJ">
        <title>Extensive microbial diversity within the chicken gut microbiome revealed by metagenomics and culture.</title>
        <authorList>
            <person name="Gilroy R."/>
            <person name="Ravi A."/>
            <person name="Getino M."/>
            <person name="Pursley I."/>
            <person name="Horton D.L."/>
            <person name="Alikhan N.F."/>
            <person name="Baker D."/>
            <person name="Gharbi K."/>
            <person name="Hall N."/>
            <person name="Watson M."/>
            <person name="Adriaenssens E.M."/>
            <person name="Foster-Nyarko E."/>
            <person name="Jarju S."/>
            <person name="Secka A."/>
            <person name="Antonio M."/>
            <person name="Oren A."/>
            <person name="Chaudhuri R.R."/>
            <person name="La Ragione R."/>
            <person name="Hildebrand F."/>
            <person name="Pallen M.J."/>
        </authorList>
    </citation>
    <scope>NUCLEOTIDE SEQUENCE</scope>
    <source>
        <strain evidence="5">ChiHjej9B8-13557</strain>
    </source>
</reference>
<evidence type="ECO:0000313" key="6">
    <source>
        <dbReference type="Proteomes" id="UP000824211"/>
    </source>
</evidence>
<evidence type="ECO:0000256" key="2">
    <source>
        <dbReference type="ARBA" id="ARBA00023034"/>
    </source>
</evidence>